<dbReference type="Gene3D" id="1.10.287.130">
    <property type="match status" value="1"/>
</dbReference>
<sequence length="813" mass="89587">MKRKMVKKRRGVRPAKGEAVDLPAHDNETPVGLDLNAGSGVLGTLSREMRTPLNTIIGFSEMMDREILGPMTHPQYREYARDIYRCGQTLLGLLNELLEAKRLETFASGDDDGADNIVELAPDMVCVCHEECITRINPAGAAMVGLPSDTLLGRPFVDLLLPESRALLGEKGVHGLCEHDQRISLVLQGLSGRRVEVELAAGRLQDGSRTGVLIVARDVTDRNTRMKEVVDREEYLRGVMAAVSDGIVTFNEHGVIETANPAAERIFAYAEEDVLGKSIDALIPELRFSGQVGTGLIFSLCDGLVIIPAQWVETQGKRSEGKKFPLEFSISSFHLRDRTHYICVSRNIAMRKQNEDKLRFLATRDPLTHLPNRYMFEERLHQAIVRAKDQNENIAVMFIDLDNFKNINDAMGHSTGDAVLRLAAERLLSCVDAEDTVARLSGDEFTVILKGVRDEQHTAAIAEKMLETLSLAFHVKNREVFTSGSIGIILCPPKTYTAEEMVKNVYSASHYAKKCGRNNYQFYNASLSMDALRRMAVENGLRKALGNGELELLYQPKVKMGSFEIIGAEALVRWTSSELGSVSPVEFIPVAEQSGLIIPIGDWILETACRQAKHWYDQGRHDVHVAVNLSAVQFRERDLAGRVMQVLSSVGLPPGCLDLELTESMLVDDAEETVAALNRLKKIGVTLSIDDFGTGYSSLSYLTRFPLDALKVDRAFVTGLPDDGDAVTMAKAIVSMAQNLGFKVVAEGIETERQNAFLHALGSDIGQGFLYSRPLPLSAFMALLKNGRPLFRNSPADTLRPRGGPADEIGPHA</sequence>
<comment type="caution">
    <text evidence="7">The sequence shown here is derived from an EMBL/GenBank/DDBJ whole genome shotgun (WGS) entry which is preliminary data.</text>
</comment>
<evidence type="ECO:0000256" key="3">
    <source>
        <dbReference type="SAM" id="MobiDB-lite"/>
    </source>
</evidence>
<dbReference type="CDD" id="cd00130">
    <property type="entry name" value="PAS"/>
    <property type="match status" value="2"/>
</dbReference>
<dbReference type="SUPFAM" id="SSF47384">
    <property type="entry name" value="Homodimeric domain of signal transducing histidine kinase"/>
    <property type="match status" value="1"/>
</dbReference>
<evidence type="ECO:0000256" key="2">
    <source>
        <dbReference type="ARBA" id="ARBA00012438"/>
    </source>
</evidence>
<name>A0A4R3J5I8_9PROT</name>
<gene>
    <name evidence="7" type="ORF">EDD55_11059</name>
</gene>
<dbReference type="SUPFAM" id="SSF55785">
    <property type="entry name" value="PYP-like sensor domain (PAS domain)"/>
    <property type="match status" value="2"/>
</dbReference>
<dbReference type="NCBIfam" id="TIGR00229">
    <property type="entry name" value="sensory_box"/>
    <property type="match status" value="2"/>
</dbReference>
<dbReference type="CDD" id="cd00082">
    <property type="entry name" value="HisKA"/>
    <property type="match status" value="1"/>
</dbReference>
<dbReference type="InterPro" id="IPR000014">
    <property type="entry name" value="PAS"/>
</dbReference>
<comment type="catalytic activity">
    <reaction evidence="1">
        <text>ATP + protein L-histidine = ADP + protein N-phospho-L-histidine.</text>
        <dbReference type="EC" id="2.7.13.3"/>
    </reaction>
</comment>
<feature type="compositionally biased region" description="Basic and acidic residues" evidence="3">
    <location>
        <begin position="15"/>
        <end position="25"/>
    </location>
</feature>
<dbReference type="NCBIfam" id="TIGR00254">
    <property type="entry name" value="GGDEF"/>
    <property type="match status" value="1"/>
</dbReference>
<dbReference type="PROSITE" id="PS50887">
    <property type="entry name" value="GGDEF"/>
    <property type="match status" value="1"/>
</dbReference>
<dbReference type="SMART" id="SM00267">
    <property type="entry name" value="GGDEF"/>
    <property type="match status" value="1"/>
</dbReference>
<keyword evidence="8" id="KW-1185">Reference proteome</keyword>
<dbReference type="CDD" id="cd01948">
    <property type="entry name" value="EAL"/>
    <property type="match status" value="1"/>
</dbReference>
<evidence type="ECO:0000259" key="5">
    <source>
        <dbReference type="PROSITE" id="PS50883"/>
    </source>
</evidence>
<dbReference type="PROSITE" id="PS50883">
    <property type="entry name" value="EAL"/>
    <property type="match status" value="1"/>
</dbReference>
<organism evidence="7 8">
    <name type="scientific">Varunaivibrio sulfuroxidans</name>
    <dbReference type="NCBI Taxonomy" id="1773489"/>
    <lineage>
        <taxon>Bacteria</taxon>
        <taxon>Pseudomonadati</taxon>
        <taxon>Pseudomonadota</taxon>
        <taxon>Alphaproteobacteria</taxon>
        <taxon>Rhodospirillales</taxon>
        <taxon>Magnetovibrionaceae</taxon>
        <taxon>Varunaivibrio</taxon>
    </lineage>
</organism>
<dbReference type="Gene3D" id="3.20.20.450">
    <property type="entry name" value="EAL domain"/>
    <property type="match status" value="1"/>
</dbReference>
<dbReference type="FunFam" id="3.20.20.450:FF:000001">
    <property type="entry name" value="Cyclic di-GMP phosphodiesterase yahA"/>
    <property type="match status" value="1"/>
</dbReference>
<evidence type="ECO:0000256" key="1">
    <source>
        <dbReference type="ARBA" id="ARBA00000085"/>
    </source>
</evidence>
<reference evidence="7 8" key="1">
    <citation type="submission" date="2019-03" db="EMBL/GenBank/DDBJ databases">
        <title>Genomic Encyclopedia of Type Strains, Phase IV (KMG-IV): sequencing the most valuable type-strain genomes for metagenomic binning, comparative biology and taxonomic classification.</title>
        <authorList>
            <person name="Goeker M."/>
        </authorList>
    </citation>
    <scope>NUCLEOTIDE SEQUENCE [LARGE SCALE GENOMIC DNA]</scope>
    <source>
        <strain evidence="7 8">DSM 101688</strain>
    </source>
</reference>
<dbReference type="CDD" id="cd01949">
    <property type="entry name" value="GGDEF"/>
    <property type="match status" value="1"/>
</dbReference>
<dbReference type="Pfam" id="PF00563">
    <property type="entry name" value="EAL"/>
    <property type="match status" value="1"/>
</dbReference>
<dbReference type="Pfam" id="PF00990">
    <property type="entry name" value="GGDEF"/>
    <property type="match status" value="1"/>
</dbReference>
<dbReference type="Proteomes" id="UP000295304">
    <property type="component" value="Unassembled WGS sequence"/>
</dbReference>
<dbReference type="InterPro" id="IPR052155">
    <property type="entry name" value="Biofilm_reg_signaling"/>
</dbReference>
<dbReference type="EMBL" id="SLZW01000010">
    <property type="protein sequence ID" value="TCS60585.1"/>
    <property type="molecule type" value="Genomic_DNA"/>
</dbReference>
<dbReference type="InterPro" id="IPR043128">
    <property type="entry name" value="Rev_trsase/Diguanyl_cyclase"/>
</dbReference>
<evidence type="ECO:0000259" key="6">
    <source>
        <dbReference type="PROSITE" id="PS50887"/>
    </source>
</evidence>
<feature type="domain" description="GGDEF" evidence="6">
    <location>
        <begin position="392"/>
        <end position="525"/>
    </location>
</feature>
<evidence type="ECO:0000313" key="8">
    <source>
        <dbReference type="Proteomes" id="UP000295304"/>
    </source>
</evidence>
<proteinExistence type="predicted"/>
<accession>A0A4R3J5I8</accession>
<dbReference type="GO" id="GO:0006355">
    <property type="term" value="P:regulation of DNA-templated transcription"/>
    <property type="evidence" value="ECO:0007669"/>
    <property type="project" value="InterPro"/>
</dbReference>
<feature type="region of interest" description="Disordered" evidence="3">
    <location>
        <begin position="1"/>
        <end position="25"/>
    </location>
</feature>
<feature type="domain" description="EAL" evidence="5">
    <location>
        <begin position="534"/>
        <end position="788"/>
    </location>
</feature>
<feature type="domain" description="PAS" evidence="4">
    <location>
        <begin position="232"/>
        <end position="285"/>
    </location>
</feature>
<dbReference type="EC" id="2.7.13.3" evidence="2"/>
<dbReference type="PANTHER" id="PTHR44757">
    <property type="entry name" value="DIGUANYLATE CYCLASE DGCP"/>
    <property type="match status" value="1"/>
</dbReference>
<protein>
    <recommendedName>
        <fullName evidence="2">histidine kinase</fullName>
        <ecNumber evidence="2">2.7.13.3</ecNumber>
    </recommendedName>
</protein>
<dbReference type="PANTHER" id="PTHR44757:SF2">
    <property type="entry name" value="BIOFILM ARCHITECTURE MAINTENANCE PROTEIN MBAA"/>
    <property type="match status" value="1"/>
</dbReference>
<dbReference type="SUPFAM" id="SSF141868">
    <property type="entry name" value="EAL domain-like"/>
    <property type="match status" value="1"/>
</dbReference>
<dbReference type="InterPro" id="IPR013767">
    <property type="entry name" value="PAS_fold"/>
</dbReference>
<dbReference type="InterPro" id="IPR000160">
    <property type="entry name" value="GGDEF_dom"/>
</dbReference>
<dbReference type="Pfam" id="PF00512">
    <property type="entry name" value="HisKA"/>
    <property type="match status" value="1"/>
</dbReference>
<dbReference type="Gene3D" id="3.30.450.20">
    <property type="entry name" value="PAS domain"/>
    <property type="match status" value="2"/>
</dbReference>
<dbReference type="SMART" id="SM00388">
    <property type="entry name" value="HisKA"/>
    <property type="match status" value="1"/>
</dbReference>
<dbReference type="PROSITE" id="PS50112">
    <property type="entry name" value="PAS"/>
    <property type="match status" value="1"/>
</dbReference>
<dbReference type="Gene3D" id="3.30.70.270">
    <property type="match status" value="1"/>
</dbReference>
<feature type="region of interest" description="Disordered" evidence="3">
    <location>
        <begin position="794"/>
        <end position="813"/>
    </location>
</feature>
<dbReference type="SMART" id="SM00052">
    <property type="entry name" value="EAL"/>
    <property type="match status" value="1"/>
</dbReference>
<dbReference type="SUPFAM" id="SSF55073">
    <property type="entry name" value="Nucleotide cyclase"/>
    <property type="match status" value="1"/>
</dbReference>
<dbReference type="Pfam" id="PF00989">
    <property type="entry name" value="PAS"/>
    <property type="match status" value="1"/>
</dbReference>
<dbReference type="InterPro" id="IPR035965">
    <property type="entry name" value="PAS-like_dom_sf"/>
</dbReference>
<dbReference type="InterPro" id="IPR035919">
    <property type="entry name" value="EAL_sf"/>
</dbReference>
<feature type="compositionally biased region" description="Basic residues" evidence="3">
    <location>
        <begin position="1"/>
        <end position="13"/>
    </location>
</feature>
<evidence type="ECO:0000313" key="7">
    <source>
        <dbReference type="EMBL" id="TCS60585.1"/>
    </source>
</evidence>
<dbReference type="InterPro" id="IPR003661">
    <property type="entry name" value="HisK_dim/P_dom"/>
</dbReference>
<evidence type="ECO:0000259" key="4">
    <source>
        <dbReference type="PROSITE" id="PS50112"/>
    </source>
</evidence>
<dbReference type="AlphaFoldDB" id="A0A4R3J5I8"/>
<dbReference type="SMART" id="SM00091">
    <property type="entry name" value="PAS"/>
    <property type="match status" value="2"/>
</dbReference>
<dbReference type="GO" id="GO:0000155">
    <property type="term" value="F:phosphorelay sensor kinase activity"/>
    <property type="evidence" value="ECO:0007669"/>
    <property type="project" value="InterPro"/>
</dbReference>
<dbReference type="InterPro" id="IPR036097">
    <property type="entry name" value="HisK_dim/P_sf"/>
</dbReference>
<dbReference type="Pfam" id="PF13426">
    <property type="entry name" value="PAS_9"/>
    <property type="match status" value="1"/>
</dbReference>
<dbReference type="InterPro" id="IPR001633">
    <property type="entry name" value="EAL_dom"/>
</dbReference>
<dbReference type="InterPro" id="IPR029787">
    <property type="entry name" value="Nucleotide_cyclase"/>
</dbReference>